<organism evidence="6 7">
    <name type="scientific">Acetoanaerobium noterae</name>
    <dbReference type="NCBI Taxonomy" id="745369"/>
    <lineage>
        <taxon>Bacteria</taxon>
        <taxon>Bacillati</taxon>
        <taxon>Bacillota</taxon>
        <taxon>Clostridia</taxon>
        <taxon>Peptostreptococcales</taxon>
        <taxon>Filifactoraceae</taxon>
        <taxon>Acetoanaerobium</taxon>
    </lineage>
</organism>
<keyword evidence="3 6" id="KW-0808">Transferase</keyword>
<accession>A0A1T5BQG2</accession>
<dbReference type="InterPro" id="IPR050519">
    <property type="entry name" value="Glycosyltransf_28_UgtP"/>
</dbReference>
<evidence type="ECO:0000313" key="7">
    <source>
        <dbReference type="Proteomes" id="UP000243406"/>
    </source>
</evidence>
<evidence type="ECO:0000256" key="1">
    <source>
        <dbReference type="ARBA" id="ARBA00006962"/>
    </source>
</evidence>
<dbReference type="SUPFAM" id="SSF53756">
    <property type="entry name" value="UDP-Glycosyltransferase/glycogen phosphorylase"/>
    <property type="match status" value="1"/>
</dbReference>
<dbReference type="PANTHER" id="PTHR43025:SF3">
    <property type="entry name" value="MONOGALACTOSYLDIACYLGLYCEROL SYNTHASE 1, CHLOROPLASTIC"/>
    <property type="match status" value="1"/>
</dbReference>
<evidence type="ECO:0000313" key="6">
    <source>
        <dbReference type="EMBL" id="SKB49446.1"/>
    </source>
</evidence>
<dbReference type="GO" id="GO:0016020">
    <property type="term" value="C:membrane"/>
    <property type="evidence" value="ECO:0007669"/>
    <property type="project" value="GOC"/>
</dbReference>
<keyword evidence="7" id="KW-1185">Reference proteome</keyword>
<keyword evidence="2" id="KW-0328">Glycosyltransferase</keyword>
<evidence type="ECO:0000259" key="4">
    <source>
        <dbReference type="Pfam" id="PF00534"/>
    </source>
</evidence>
<dbReference type="AlphaFoldDB" id="A0A1T5BQG2"/>
<gene>
    <name evidence="6" type="ORF">SAMN02745120_1798</name>
</gene>
<evidence type="ECO:0000259" key="5">
    <source>
        <dbReference type="Pfam" id="PF06925"/>
    </source>
</evidence>
<dbReference type="RefSeq" id="WP_079589624.1">
    <property type="nucleotide sequence ID" value="NZ_FUYN01000003.1"/>
</dbReference>
<dbReference type="EMBL" id="FUYN01000003">
    <property type="protein sequence ID" value="SKB49446.1"/>
    <property type="molecule type" value="Genomic_DNA"/>
</dbReference>
<reference evidence="7" key="1">
    <citation type="submission" date="2017-02" db="EMBL/GenBank/DDBJ databases">
        <authorList>
            <person name="Varghese N."/>
            <person name="Submissions S."/>
        </authorList>
    </citation>
    <scope>NUCLEOTIDE SEQUENCE [LARGE SCALE GENOMIC DNA]</scope>
    <source>
        <strain evidence="7">ATCC 35199</strain>
    </source>
</reference>
<evidence type="ECO:0000256" key="3">
    <source>
        <dbReference type="ARBA" id="ARBA00022679"/>
    </source>
</evidence>
<comment type="similarity">
    <text evidence="1">Belongs to the glycosyltransferase 28 family.</text>
</comment>
<feature type="domain" description="Glycosyl transferase family 1" evidence="4">
    <location>
        <begin position="299"/>
        <end position="421"/>
    </location>
</feature>
<evidence type="ECO:0000256" key="2">
    <source>
        <dbReference type="ARBA" id="ARBA00022676"/>
    </source>
</evidence>
<name>A0A1T5BQG2_9FIRM</name>
<feature type="domain" description="Diacylglycerol glucosyltransferase N-terminal" evidence="5">
    <location>
        <begin position="17"/>
        <end position="220"/>
    </location>
</feature>
<sequence length="473" mass="55099">MKEINVLILTVTAGYGHISVSNALKDYLEKREIDSKEINVEIFDILGDVNPLINKVFTEYYLKAIKYIPNVYSFLYKKEAEKALENPRKFKRSSKKLKQKIQEEEITVTDIFNKVIIKKKLMSILKKQKPNFIICTHPFIGELLELTEIYEYVKSEEGLNACILTVVTDYVVHPSWLNDASDFFIFASDRLKYFLNEVKPELLEKDENDNVKAKFFGIPIKDSFNNTYDKIELRKNHVFLKENYDFLAYDYALGDKFTYLIMGGGYGIGNIKDYVKLLIEHENNSSINLHSSSRHNELSNILVVCGNNQELYDEILNLKKEKDYNNQIMVLGFVKNIDEIMKMSDVIITKPGGISITEAMACRLPIVIREYLPGQEERNTEFLLNNNLGIYTAEDSSFLAYLSQLKHDEDYRNQIIDNQKKIYKVNEPSDVNKIKNSGVDNNPNLNKDSSLYRIYNLMSEECFKRRDNELYKY</sequence>
<dbReference type="PANTHER" id="PTHR43025">
    <property type="entry name" value="MONOGALACTOSYLDIACYLGLYCEROL SYNTHASE"/>
    <property type="match status" value="1"/>
</dbReference>
<dbReference type="Gene3D" id="3.40.50.2000">
    <property type="entry name" value="Glycogen Phosphorylase B"/>
    <property type="match status" value="1"/>
</dbReference>
<dbReference type="OrthoDB" id="9815663at2"/>
<dbReference type="InterPro" id="IPR001296">
    <property type="entry name" value="Glyco_trans_1"/>
</dbReference>
<dbReference type="GO" id="GO:0009247">
    <property type="term" value="P:glycolipid biosynthetic process"/>
    <property type="evidence" value="ECO:0007669"/>
    <property type="project" value="InterPro"/>
</dbReference>
<dbReference type="InterPro" id="IPR009695">
    <property type="entry name" value="Diacylglyc_glucosyltr_N"/>
</dbReference>
<dbReference type="Pfam" id="PF00534">
    <property type="entry name" value="Glycos_transf_1"/>
    <property type="match status" value="1"/>
</dbReference>
<dbReference type="Proteomes" id="UP000243406">
    <property type="component" value="Unassembled WGS sequence"/>
</dbReference>
<dbReference type="Pfam" id="PF06925">
    <property type="entry name" value="MGDG_synth"/>
    <property type="match status" value="1"/>
</dbReference>
<dbReference type="GO" id="GO:0016758">
    <property type="term" value="F:hexosyltransferase activity"/>
    <property type="evidence" value="ECO:0007669"/>
    <property type="project" value="InterPro"/>
</dbReference>
<proteinExistence type="inferred from homology"/>
<protein>
    <submittedName>
        <fullName evidence="6">Processive 1,2-diacylglycerol beta-glucosyltransferase</fullName>
    </submittedName>
</protein>